<dbReference type="Proteomes" id="UP000252139">
    <property type="component" value="Unassembled WGS sequence"/>
</dbReference>
<sequence length="107" mass="12546">MHADKDCYSRKETSKVSTPENKFFGTKNRPNTATVKENICRFCDQNWQPGYQCKEYVDQKRNKTILSVKAKKDETPKVDKESSCDTESQKEVEESIRDLMLDDHNYD</sequence>
<dbReference type="EMBL" id="PJQL01001469">
    <property type="protein sequence ID" value="RCH88427.1"/>
    <property type="molecule type" value="Genomic_DNA"/>
</dbReference>
<feature type="region of interest" description="Disordered" evidence="1">
    <location>
        <begin position="1"/>
        <end position="29"/>
    </location>
</feature>
<keyword evidence="3" id="KW-1185">Reference proteome</keyword>
<dbReference type="OrthoDB" id="2273002at2759"/>
<reference evidence="2 3" key="1">
    <citation type="journal article" date="2018" name="G3 (Bethesda)">
        <title>Phylogenetic and Phylogenomic Definition of Rhizopus Species.</title>
        <authorList>
            <person name="Gryganskyi A.P."/>
            <person name="Golan J."/>
            <person name="Dolatabadi S."/>
            <person name="Mondo S."/>
            <person name="Robb S."/>
            <person name="Idnurm A."/>
            <person name="Muszewska A."/>
            <person name="Steczkiewicz K."/>
            <person name="Masonjones S."/>
            <person name="Liao H.L."/>
            <person name="Gajdeczka M.T."/>
            <person name="Anike F."/>
            <person name="Vuek A."/>
            <person name="Anishchenko I.M."/>
            <person name="Voigt K."/>
            <person name="de Hoog G.S."/>
            <person name="Smith M.E."/>
            <person name="Heitman J."/>
            <person name="Vilgalys R."/>
            <person name="Stajich J.E."/>
        </authorList>
    </citation>
    <scope>NUCLEOTIDE SEQUENCE [LARGE SCALE GENOMIC DNA]</scope>
    <source>
        <strain evidence="2 3">CBS 357.93</strain>
    </source>
</reference>
<name>A0A367JET9_RHIAZ</name>
<evidence type="ECO:0000313" key="2">
    <source>
        <dbReference type="EMBL" id="RCH88427.1"/>
    </source>
</evidence>
<accession>A0A367JET9</accession>
<feature type="region of interest" description="Disordered" evidence="1">
    <location>
        <begin position="72"/>
        <end position="107"/>
    </location>
</feature>
<dbReference type="AlphaFoldDB" id="A0A367JET9"/>
<feature type="compositionally biased region" description="Basic and acidic residues" evidence="1">
    <location>
        <begin position="1"/>
        <end position="14"/>
    </location>
</feature>
<proteinExistence type="predicted"/>
<evidence type="ECO:0000256" key="1">
    <source>
        <dbReference type="SAM" id="MobiDB-lite"/>
    </source>
</evidence>
<protein>
    <submittedName>
        <fullName evidence="2">Uncharacterized protein</fullName>
    </submittedName>
</protein>
<comment type="caution">
    <text evidence="2">The sequence shown here is derived from an EMBL/GenBank/DDBJ whole genome shotgun (WGS) entry which is preliminary data.</text>
</comment>
<gene>
    <name evidence="2" type="ORF">CU097_007686</name>
</gene>
<organism evidence="2 3">
    <name type="scientific">Rhizopus azygosporus</name>
    <name type="common">Rhizopus microsporus var. azygosporus</name>
    <dbReference type="NCBI Taxonomy" id="86630"/>
    <lineage>
        <taxon>Eukaryota</taxon>
        <taxon>Fungi</taxon>
        <taxon>Fungi incertae sedis</taxon>
        <taxon>Mucoromycota</taxon>
        <taxon>Mucoromycotina</taxon>
        <taxon>Mucoromycetes</taxon>
        <taxon>Mucorales</taxon>
        <taxon>Mucorineae</taxon>
        <taxon>Rhizopodaceae</taxon>
        <taxon>Rhizopus</taxon>
    </lineage>
</organism>
<evidence type="ECO:0000313" key="3">
    <source>
        <dbReference type="Proteomes" id="UP000252139"/>
    </source>
</evidence>